<keyword evidence="1" id="KW-0732">Signal</keyword>
<keyword evidence="3" id="KW-1185">Reference proteome</keyword>
<organism evidence="2 3">
    <name type="scientific">Sphingomonas paucimobilis NBRC 13935</name>
    <dbReference type="NCBI Taxonomy" id="1219050"/>
    <lineage>
        <taxon>Bacteria</taxon>
        <taxon>Pseudomonadati</taxon>
        <taxon>Pseudomonadota</taxon>
        <taxon>Alphaproteobacteria</taxon>
        <taxon>Sphingomonadales</taxon>
        <taxon>Sphingomonadaceae</taxon>
        <taxon>Sphingomonas</taxon>
    </lineage>
</organism>
<dbReference type="EMBL" id="BBJS01000051">
    <property type="protein sequence ID" value="GAN15134.1"/>
    <property type="molecule type" value="Genomic_DNA"/>
</dbReference>
<feature type="chain" id="PRO_5002199982" evidence="1">
    <location>
        <begin position="25"/>
        <end position="157"/>
    </location>
</feature>
<accession>A0A0C9N6K9</accession>
<evidence type="ECO:0000256" key="1">
    <source>
        <dbReference type="SAM" id="SignalP"/>
    </source>
</evidence>
<proteinExistence type="predicted"/>
<feature type="signal peptide" evidence="1">
    <location>
        <begin position="1"/>
        <end position="24"/>
    </location>
</feature>
<evidence type="ECO:0000313" key="3">
    <source>
        <dbReference type="Proteomes" id="UP000032025"/>
    </source>
</evidence>
<reference evidence="2 3" key="1">
    <citation type="submission" date="2014-08" db="EMBL/GenBank/DDBJ databases">
        <title>Whole genome shotgun sequence of Sphingomonas paucimobilis NBRC 13935.</title>
        <authorList>
            <person name="Hosoyama A."/>
            <person name="Hashimoto M."/>
            <person name="Hosoyama Y."/>
            <person name="Noguchi M."/>
            <person name="Uohara A."/>
            <person name="Ohji S."/>
            <person name="Katano-Makiyama Y."/>
            <person name="Ichikawa N."/>
            <person name="Kimura A."/>
            <person name="Yamazoe A."/>
            <person name="Fujita N."/>
        </authorList>
    </citation>
    <scope>NUCLEOTIDE SEQUENCE [LARGE SCALE GENOMIC DNA]</scope>
    <source>
        <strain evidence="2 3">NBRC 13935</strain>
    </source>
</reference>
<dbReference type="GeneID" id="78528521"/>
<name>A0A0C9N6K9_SPHPI</name>
<gene>
    <name evidence="2" type="ORF">SP6_51_00070</name>
</gene>
<dbReference type="AlphaFoldDB" id="A0A0C9N6K9"/>
<comment type="caution">
    <text evidence="2">The sequence shown here is derived from an EMBL/GenBank/DDBJ whole genome shotgun (WGS) entry which is preliminary data.</text>
</comment>
<dbReference type="RefSeq" id="WP_007404604.1">
    <property type="nucleotide sequence ID" value="NZ_BBJS01000051.1"/>
</dbReference>
<dbReference type="Proteomes" id="UP000032025">
    <property type="component" value="Unassembled WGS sequence"/>
</dbReference>
<sequence>MSTNVRKTLVIASMGAALASPAMAQQQTAAPATTTPIAAPAEPDPAAVQRVVEAINAAIAAQPATATAQDIEAAVMFAVSQQQQPAAVSLAALTFVANQPGNAARKVKVALTNARSAVRRGQTGTGGTGGSAGNAASLAAGPSVGGGGVGVNYTTQN</sequence>
<protein>
    <submittedName>
        <fullName evidence="2">DNA, contig: SP651</fullName>
    </submittedName>
</protein>
<evidence type="ECO:0000313" key="2">
    <source>
        <dbReference type="EMBL" id="GAN15134.1"/>
    </source>
</evidence>